<evidence type="ECO:0000256" key="1">
    <source>
        <dbReference type="SAM" id="MobiDB-lite"/>
    </source>
</evidence>
<feature type="compositionally biased region" description="Gly residues" evidence="1">
    <location>
        <begin position="74"/>
        <end position="84"/>
    </location>
</feature>
<keyword evidence="3" id="KW-1185">Reference proteome</keyword>
<dbReference type="Proteomes" id="UP000053558">
    <property type="component" value="Unassembled WGS sequence"/>
</dbReference>
<feature type="compositionally biased region" description="Polar residues" evidence="1">
    <location>
        <begin position="106"/>
        <end position="118"/>
    </location>
</feature>
<reference evidence="3" key="1">
    <citation type="journal article" date="2012" name="Science">
        <title>The Paleozoic origin of enzymatic lignin decomposition reconstructed from 31 fungal genomes.</title>
        <authorList>
            <person name="Floudas D."/>
            <person name="Binder M."/>
            <person name="Riley R."/>
            <person name="Barry K."/>
            <person name="Blanchette R.A."/>
            <person name="Henrissat B."/>
            <person name="Martinez A.T."/>
            <person name="Otillar R."/>
            <person name="Spatafora J.W."/>
            <person name="Yadav J.S."/>
            <person name="Aerts A."/>
            <person name="Benoit I."/>
            <person name="Boyd A."/>
            <person name="Carlson A."/>
            <person name="Copeland A."/>
            <person name="Coutinho P.M."/>
            <person name="de Vries R.P."/>
            <person name="Ferreira P."/>
            <person name="Findley K."/>
            <person name="Foster B."/>
            <person name="Gaskell J."/>
            <person name="Glotzer D."/>
            <person name="Gorecki P."/>
            <person name="Heitman J."/>
            <person name="Hesse C."/>
            <person name="Hori C."/>
            <person name="Igarashi K."/>
            <person name="Jurgens J.A."/>
            <person name="Kallen N."/>
            <person name="Kersten P."/>
            <person name="Kohler A."/>
            <person name="Kuees U."/>
            <person name="Kumar T.K.A."/>
            <person name="Kuo A."/>
            <person name="LaButti K."/>
            <person name="Larrondo L.F."/>
            <person name="Lindquist E."/>
            <person name="Ling A."/>
            <person name="Lombard V."/>
            <person name="Lucas S."/>
            <person name="Lundell T."/>
            <person name="Martin R."/>
            <person name="McLaughlin D.J."/>
            <person name="Morgenstern I."/>
            <person name="Morin E."/>
            <person name="Murat C."/>
            <person name="Nagy L.G."/>
            <person name="Nolan M."/>
            <person name="Ohm R.A."/>
            <person name="Patyshakuliyeva A."/>
            <person name="Rokas A."/>
            <person name="Ruiz-Duenas F.J."/>
            <person name="Sabat G."/>
            <person name="Salamov A."/>
            <person name="Samejima M."/>
            <person name="Schmutz J."/>
            <person name="Slot J.C."/>
            <person name="St John F."/>
            <person name="Stenlid J."/>
            <person name="Sun H."/>
            <person name="Sun S."/>
            <person name="Syed K."/>
            <person name="Tsang A."/>
            <person name="Wiebenga A."/>
            <person name="Young D."/>
            <person name="Pisabarro A."/>
            <person name="Eastwood D.C."/>
            <person name="Martin F."/>
            <person name="Cullen D."/>
            <person name="Grigoriev I.V."/>
            <person name="Hibbett D.S."/>
        </authorList>
    </citation>
    <scope>NUCLEOTIDE SEQUENCE [LARGE SCALE GENOMIC DNA]</scope>
    <source>
        <strain evidence="3">RWD-64-598 SS2</strain>
    </source>
</reference>
<accession>A0A5M3N325</accession>
<evidence type="ECO:0000313" key="3">
    <source>
        <dbReference type="Proteomes" id="UP000053558"/>
    </source>
</evidence>
<dbReference type="RefSeq" id="XP_007765162.1">
    <property type="nucleotide sequence ID" value="XM_007766972.1"/>
</dbReference>
<sequence length="200" mass="21148">MLAPDEVVKQVIARDVPNTAIRVPCWRKGIVIIEVDHYADFSTISIKRTKATNVLPVGQSHHGDDGGDDDEQGGDNGGSGGGQDRGPRDDDEDGGDEDGHDGQSQRTMQGSQDSSRPSSAMDGPSSPAHMCTPIGTLVLRAPEIPPTSMMPGFPGSYPPAPPPTPTSSMPEPLQEAIVMLLGALLLYVELLKAWGQGRKN</sequence>
<comment type="caution">
    <text evidence="2">The sequence shown here is derived from an EMBL/GenBank/DDBJ whole genome shotgun (WGS) entry which is preliminary data.</text>
</comment>
<feature type="compositionally biased region" description="Pro residues" evidence="1">
    <location>
        <begin position="156"/>
        <end position="165"/>
    </location>
</feature>
<organism evidence="2 3">
    <name type="scientific">Coniophora puteana (strain RWD-64-598)</name>
    <name type="common">Brown rot fungus</name>
    <dbReference type="NCBI Taxonomy" id="741705"/>
    <lineage>
        <taxon>Eukaryota</taxon>
        <taxon>Fungi</taxon>
        <taxon>Dikarya</taxon>
        <taxon>Basidiomycota</taxon>
        <taxon>Agaricomycotina</taxon>
        <taxon>Agaricomycetes</taxon>
        <taxon>Agaricomycetidae</taxon>
        <taxon>Boletales</taxon>
        <taxon>Coniophorineae</taxon>
        <taxon>Coniophoraceae</taxon>
        <taxon>Coniophora</taxon>
    </lineage>
</organism>
<feature type="compositionally biased region" description="Acidic residues" evidence="1">
    <location>
        <begin position="89"/>
        <end position="99"/>
    </location>
</feature>
<gene>
    <name evidence="2" type="ORF">CONPUDRAFT_162880</name>
</gene>
<name>A0A5M3N325_CONPW</name>
<dbReference type="KEGG" id="cput:CONPUDRAFT_162880"/>
<dbReference type="AlphaFoldDB" id="A0A5M3N325"/>
<proteinExistence type="predicted"/>
<feature type="region of interest" description="Disordered" evidence="1">
    <location>
        <begin position="55"/>
        <end position="170"/>
    </location>
</feature>
<protein>
    <submittedName>
        <fullName evidence="2">Uncharacterized protein</fullName>
    </submittedName>
</protein>
<dbReference type="EMBL" id="JH711574">
    <property type="protein sequence ID" value="EIW85790.1"/>
    <property type="molecule type" value="Genomic_DNA"/>
</dbReference>
<dbReference type="GeneID" id="19204805"/>
<evidence type="ECO:0000313" key="2">
    <source>
        <dbReference type="EMBL" id="EIW85790.1"/>
    </source>
</evidence>